<dbReference type="GO" id="GO:0016747">
    <property type="term" value="F:acyltransferase activity, transferring groups other than amino-acyl groups"/>
    <property type="evidence" value="ECO:0007669"/>
    <property type="project" value="InterPro"/>
</dbReference>
<dbReference type="InterPro" id="IPR000182">
    <property type="entry name" value="GNAT_dom"/>
</dbReference>
<comment type="caution">
    <text evidence="2">The sequence shown here is derived from an EMBL/GenBank/DDBJ whole genome shotgun (WGS) entry which is preliminary data.</text>
</comment>
<feature type="domain" description="N-acetyltransferase" evidence="1">
    <location>
        <begin position="7"/>
        <end position="169"/>
    </location>
</feature>
<dbReference type="PANTHER" id="PTHR43415:SF3">
    <property type="entry name" value="GNAT-FAMILY ACETYLTRANSFERASE"/>
    <property type="match status" value="1"/>
</dbReference>
<proteinExistence type="predicted"/>
<gene>
    <name evidence="2" type="ORF">SDC9_163537</name>
</gene>
<organism evidence="2">
    <name type="scientific">bioreactor metagenome</name>
    <dbReference type="NCBI Taxonomy" id="1076179"/>
    <lineage>
        <taxon>unclassified sequences</taxon>
        <taxon>metagenomes</taxon>
        <taxon>ecological metagenomes</taxon>
    </lineage>
</organism>
<dbReference type="AlphaFoldDB" id="A0A645FRZ9"/>
<accession>A0A645FRZ9</accession>
<reference evidence="2" key="1">
    <citation type="submission" date="2019-08" db="EMBL/GenBank/DDBJ databases">
        <authorList>
            <person name="Kucharzyk K."/>
            <person name="Murdoch R.W."/>
            <person name="Higgins S."/>
            <person name="Loffler F."/>
        </authorList>
    </citation>
    <scope>NUCLEOTIDE SEQUENCE</scope>
</reference>
<dbReference type="Gene3D" id="3.40.630.30">
    <property type="match status" value="1"/>
</dbReference>
<dbReference type="Pfam" id="PF13302">
    <property type="entry name" value="Acetyltransf_3"/>
    <property type="match status" value="1"/>
</dbReference>
<dbReference type="SUPFAM" id="SSF55729">
    <property type="entry name" value="Acyl-CoA N-acyltransferases (Nat)"/>
    <property type="match status" value="1"/>
</dbReference>
<evidence type="ECO:0000259" key="1">
    <source>
        <dbReference type="PROSITE" id="PS51186"/>
    </source>
</evidence>
<dbReference type="PROSITE" id="PS51186">
    <property type="entry name" value="GNAT"/>
    <property type="match status" value="1"/>
</dbReference>
<dbReference type="PANTHER" id="PTHR43415">
    <property type="entry name" value="SPERMIDINE N(1)-ACETYLTRANSFERASE"/>
    <property type="match status" value="1"/>
</dbReference>
<dbReference type="EMBL" id="VSSQ01063119">
    <property type="protein sequence ID" value="MPN16199.1"/>
    <property type="molecule type" value="Genomic_DNA"/>
</dbReference>
<sequence length="177" mass="21054">MLLTKDLIIRKSIIEDIDYFYEWELKPEISNFFSIDSNQSYDTVIRTFIHDDDDNFKRQYTIILKETDEPIGRIVLNDINKGWKAEIFRIYIGVLPLRGKGFGKQAMQSIMKLAFEEWNVERLYLDHYTKNPAFELYKSLGFKNEGVLRNACRKNGKLHDVQLMSILKNEYFEKHLS</sequence>
<dbReference type="InterPro" id="IPR016181">
    <property type="entry name" value="Acyl_CoA_acyltransferase"/>
</dbReference>
<dbReference type="CDD" id="cd04301">
    <property type="entry name" value="NAT_SF"/>
    <property type="match status" value="1"/>
</dbReference>
<protein>
    <recommendedName>
        <fullName evidence="1">N-acetyltransferase domain-containing protein</fullName>
    </recommendedName>
</protein>
<name>A0A645FRZ9_9ZZZZ</name>
<evidence type="ECO:0000313" key="2">
    <source>
        <dbReference type="EMBL" id="MPN16199.1"/>
    </source>
</evidence>